<evidence type="ECO:0000256" key="1">
    <source>
        <dbReference type="ARBA" id="ARBA00009747"/>
    </source>
</evidence>
<dbReference type="Pfam" id="PF02696">
    <property type="entry name" value="SelO"/>
    <property type="match status" value="1"/>
</dbReference>
<keyword evidence="3 8" id="KW-0548">Nucleotidyltransferase</keyword>
<evidence type="ECO:0000313" key="10">
    <source>
        <dbReference type="Proteomes" id="UP001477870"/>
    </source>
</evidence>
<dbReference type="EMBL" id="JBBMQO010000001">
    <property type="protein sequence ID" value="MEM5500141.1"/>
    <property type="molecule type" value="Genomic_DNA"/>
</dbReference>
<keyword evidence="8" id="KW-0464">Manganese</keyword>
<feature type="active site" description="Proton acceptor" evidence="8">
    <location>
        <position position="251"/>
    </location>
</feature>
<comment type="catalytic activity">
    <reaction evidence="8">
        <text>L-seryl-[protein] + ATP = 3-O-(5'-adenylyl)-L-seryl-[protein] + diphosphate</text>
        <dbReference type="Rhea" id="RHEA:58120"/>
        <dbReference type="Rhea" id="RHEA-COMP:9863"/>
        <dbReference type="Rhea" id="RHEA-COMP:15073"/>
        <dbReference type="ChEBI" id="CHEBI:29999"/>
        <dbReference type="ChEBI" id="CHEBI:30616"/>
        <dbReference type="ChEBI" id="CHEBI:33019"/>
        <dbReference type="ChEBI" id="CHEBI:142516"/>
        <dbReference type="EC" id="2.7.7.108"/>
    </reaction>
</comment>
<dbReference type="PANTHER" id="PTHR32057:SF14">
    <property type="entry name" value="PROTEIN ADENYLYLTRANSFERASE SELO, MITOCHONDRIAL"/>
    <property type="match status" value="1"/>
</dbReference>
<protein>
    <recommendedName>
        <fullName evidence="8">Protein nucleotidyltransferase YdiU</fullName>
        <ecNumber evidence="8">2.7.7.-</ecNumber>
    </recommendedName>
    <alternativeName>
        <fullName evidence="8">Protein adenylyltransferase YdiU</fullName>
        <ecNumber evidence="8">2.7.7.108</ecNumber>
    </alternativeName>
    <alternativeName>
        <fullName evidence="8">Protein uridylyltransferase YdiU</fullName>
        <ecNumber evidence="8">2.7.7.-</ecNumber>
    </alternativeName>
</protein>
<comment type="catalytic activity">
    <reaction evidence="8">
        <text>L-tyrosyl-[protein] + UTP = O-(5'-uridylyl)-L-tyrosyl-[protein] + diphosphate</text>
        <dbReference type="Rhea" id="RHEA:83887"/>
        <dbReference type="Rhea" id="RHEA-COMP:10136"/>
        <dbReference type="Rhea" id="RHEA-COMP:20238"/>
        <dbReference type="ChEBI" id="CHEBI:33019"/>
        <dbReference type="ChEBI" id="CHEBI:46398"/>
        <dbReference type="ChEBI" id="CHEBI:46858"/>
        <dbReference type="ChEBI" id="CHEBI:90602"/>
    </reaction>
</comment>
<sequence length="493" mass="54282">MTAAPINFDNSYAKLPEGFYAKVTPAKASAPEVLALNESLAKELGIDTHWLKSDAGIAMLSGNALPEGAASISTAYAGHQFGNFVPQLGDGRALLIGEVIDTNGKRRDIQLKGSGLTPFSRGGDGKAAIGPVLREYIVSEAMHALGITTTRALAALVTGDEVIREEVLPGAILTRVASSHIRVGTFQFFYARDDVASLKALADHVIERHYPEARNHENPYLAMLQGVVEKQAKLIADWLMVGFIHGVMNTDNMSIAGETIDYGPCAFMDRFDPKTVFSAIDQGGRYAYGNQPSIGQWNLSALAQAMLPILDDDEAKAIEYAKKALDAYSTTFETAYETLIRKKLGFQKANEGDVALWQDLTKHLTASEVDFTQFFRALSKASIEPSMKDMVFHELFGGPSMFDMWMVAYRLRLHLEDRDDQERQKAMLSVNPAYIPRNHLVNEALEAAQEGDLTFAEKLMEVLSNPFEEQAGFERYLLPPKPEEVIKNTFCGT</sequence>
<evidence type="ECO:0000256" key="7">
    <source>
        <dbReference type="ARBA" id="ARBA00022842"/>
    </source>
</evidence>
<keyword evidence="10" id="KW-1185">Reference proteome</keyword>
<dbReference type="Proteomes" id="UP001477870">
    <property type="component" value="Unassembled WGS sequence"/>
</dbReference>
<feature type="binding site" evidence="8">
    <location>
        <position position="125"/>
    </location>
    <ligand>
        <name>ATP</name>
        <dbReference type="ChEBI" id="CHEBI:30616"/>
    </ligand>
</feature>
<feature type="binding site" evidence="8">
    <location>
        <position position="175"/>
    </location>
    <ligand>
        <name>ATP</name>
        <dbReference type="ChEBI" id="CHEBI:30616"/>
    </ligand>
</feature>
<evidence type="ECO:0000256" key="4">
    <source>
        <dbReference type="ARBA" id="ARBA00022723"/>
    </source>
</evidence>
<comment type="catalytic activity">
    <reaction evidence="8">
        <text>L-threonyl-[protein] + ATP = 3-O-(5'-adenylyl)-L-threonyl-[protein] + diphosphate</text>
        <dbReference type="Rhea" id="RHEA:54292"/>
        <dbReference type="Rhea" id="RHEA-COMP:11060"/>
        <dbReference type="Rhea" id="RHEA-COMP:13847"/>
        <dbReference type="ChEBI" id="CHEBI:30013"/>
        <dbReference type="ChEBI" id="CHEBI:30616"/>
        <dbReference type="ChEBI" id="CHEBI:33019"/>
        <dbReference type="ChEBI" id="CHEBI:138113"/>
        <dbReference type="EC" id="2.7.7.108"/>
    </reaction>
</comment>
<feature type="binding site" evidence="8">
    <location>
        <position position="261"/>
    </location>
    <ligand>
        <name>ATP</name>
        <dbReference type="ChEBI" id="CHEBI:30616"/>
    </ligand>
</feature>
<organism evidence="9 10">
    <name type="scientific">Ahrensia kielensis</name>
    <dbReference type="NCBI Taxonomy" id="76980"/>
    <lineage>
        <taxon>Bacteria</taxon>
        <taxon>Pseudomonadati</taxon>
        <taxon>Pseudomonadota</taxon>
        <taxon>Alphaproteobacteria</taxon>
        <taxon>Hyphomicrobiales</taxon>
        <taxon>Ahrensiaceae</taxon>
        <taxon>Ahrensia</taxon>
    </lineage>
</organism>
<evidence type="ECO:0000313" key="9">
    <source>
        <dbReference type="EMBL" id="MEM5500141.1"/>
    </source>
</evidence>
<accession>A0ABU9T1Y1</accession>
<comment type="caution">
    <text evidence="9">The sequence shown here is derived from an EMBL/GenBank/DDBJ whole genome shotgun (WGS) entry which is preliminary data.</text>
</comment>
<gene>
    <name evidence="8" type="primary">ydiU</name>
    <name evidence="8" type="synonym">selO</name>
    <name evidence="9" type="ORF">WNY59_00915</name>
</gene>
<dbReference type="InterPro" id="IPR003846">
    <property type="entry name" value="SelO"/>
</dbReference>
<feature type="binding site" evidence="8">
    <location>
        <position position="89"/>
    </location>
    <ligand>
        <name>ATP</name>
        <dbReference type="ChEBI" id="CHEBI:30616"/>
    </ligand>
</feature>
<keyword evidence="2 8" id="KW-0808">Transferase</keyword>
<feature type="binding site" evidence="8">
    <location>
        <position position="92"/>
    </location>
    <ligand>
        <name>ATP</name>
        <dbReference type="ChEBI" id="CHEBI:30616"/>
    </ligand>
</feature>
<reference evidence="9 10" key="1">
    <citation type="submission" date="2024-03" db="EMBL/GenBank/DDBJ databases">
        <title>Community enrichment and isolation of bacterial strains for fucoidan degradation.</title>
        <authorList>
            <person name="Sichert A."/>
        </authorList>
    </citation>
    <scope>NUCLEOTIDE SEQUENCE [LARGE SCALE GENOMIC DNA]</scope>
    <source>
        <strain evidence="9 10">AS62</strain>
    </source>
</reference>
<dbReference type="PANTHER" id="PTHR32057">
    <property type="entry name" value="PROTEIN ADENYLYLTRANSFERASE SELO, MITOCHONDRIAL"/>
    <property type="match status" value="1"/>
</dbReference>
<proteinExistence type="inferred from homology"/>
<keyword evidence="5 8" id="KW-0547">Nucleotide-binding</keyword>
<feature type="binding site" evidence="8">
    <location>
        <position position="261"/>
    </location>
    <ligand>
        <name>Mg(2+)</name>
        <dbReference type="ChEBI" id="CHEBI:18420"/>
    </ligand>
</feature>
<evidence type="ECO:0000256" key="3">
    <source>
        <dbReference type="ARBA" id="ARBA00022695"/>
    </source>
</evidence>
<feature type="binding site" evidence="8">
    <location>
        <position position="124"/>
    </location>
    <ligand>
        <name>ATP</name>
        <dbReference type="ChEBI" id="CHEBI:30616"/>
    </ligand>
</feature>
<comment type="similarity">
    <text evidence="1 8">Belongs to the SELO family.</text>
</comment>
<dbReference type="HAMAP" id="MF_00692">
    <property type="entry name" value="SelO"/>
    <property type="match status" value="1"/>
</dbReference>
<comment type="cofactor">
    <cofactor evidence="8">
        <name>Mg(2+)</name>
        <dbReference type="ChEBI" id="CHEBI:18420"/>
    </cofactor>
    <cofactor evidence="8">
        <name>Mn(2+)</name>
        <dbReference type="ChEBI" id="CHEBI:29035"/>
    </cofactor>
</comment>
<feature type="binding site" evidence="8">
    <location>
        <position position="91"/>
    </location>
    <ligand>
        <name>ATP</name>
        <dbReference type="ChEBI" id="CHEBI:30616"/>
    </ligand>
</feature>
<feature type="binding site" evidence="8">
    <location>
        <position position="112"/>
    </location>
    <ligand>
        <name>ATP</name>
        <dbReference type="ChEBI" id="CHEBI:30616"/>
    </ligand>
</feature>
<comment type="catalytic activity">
    <reaction evidence="8">
        <text>L-histidyl-[protein] + UTP = N(tele)-(5'-uridylyl)-L-histidyl-[protein] + diphosphate</text>
        <dbReference type="Rhea" id="RHEA:83891"/>
        <dbReference type="Rhea" id="RHEA-COMP:9745"/>
        <dbReference type="Rhea" id="RHEA-COMP:20239"/>
        <dbReference type="ChEBI" id="CHEBI:29979"/>
        <dbReference type="ChEBI" id="CHEBI:33019"/>
        <dbReference type="ChEBI" id="CHEBI:46398"/>
        <dbReference type="ChEBI" id="CHEBI:233474"/>
    </reaction>
</comment>
<comment type="catalytic activity">
    <reaction evidence="8">
        <text>L-tyrosyl-[protein] + ATP = O-(5'-adenylyl)-L-tyrosyl-[protein] + diphosphate</text>
        <dbReference type="Rhea" id="RHEA:54288"/>
        <dbReference type="Rhea" id="RHEA-COMP:10136"/>
        <dbReference type="Rhea" id="RHEA-COMP:13846"/>
        <dbReference type="ChEBI" id="CHEBI:30616"/>
        <dbReference type="ChEBI" id="CHEBI:33019"/>
        <dbReference type="ChEBI" id="CHEBI:46858"/>
        <dbReference type="ChEBI" id="CHEBI:83624"/>
        <dbReference type="EC" id="2.7.7.108"/>
    </reaction>
</comment>
<keyword evidence="7 8" id="KW-0460">Magnesium</keyword>
<evidence type="ECO:0000256" key="6">
    <source>
        <dbReference type="ARBA" id="ARBA00022840"/>
    </source>
</evidence>
<evidence type="ECO:0000256" key="8">
    <source>
        <dbReference type="HAMAP-Rule" id="MF_00692"/>
    </source>
</evidence>
<dbReference type="NCBIfam" id="NF000658">
    <property type="entry name" value="PRK00029.1"/>
    <property type="match status" value="1"/>
</dbReference>
<dbReference type="RefSeq" id="WP_342846126.1">
    <property type="nucleotide sequence ID" value="NZ_JBBMQO010000001.1"/>
</dbReference>
<comment type="function">
    <text evidence="8">Nucleotidyltransferase involved in the post-translational modification of proteins. It can catalyze the addition of adenosine monophosphate (AMP) or uridine monophosphate (UMP) to a protein, resulting in modifications known as AMPylation and UMPylation.</text>
</comment>
<keyword evidence="6 8" id="KW-0067">ATP-binding</keyword>
<name>A0ABU9T1Y1_9HYPH</name>
<feature type="binding site" evidence="8">
    <location>
        <position position="252"/>
    </location>
    <ligand>
        <name>Mg(2+)</name>
        <dbReference type="ChEBI" id="CHEBI:18420"/>
    </ligand>
</feature>
<dbReference type="EC" id="2.7.7.-" evidence="8"/>
<dbReference type="EC" id="2.7.7.108" evidence="8"/>
<feature type="binding site" evidence="8">
    <location>
        <position position="182"/>
    </location>
    <ligand>
        <name>ATP</name>
        <dbReference type="ChEBI" id="CHEBI:30616"/>
    </ligand>
</feature>
<keyword evidence="4 8" id="KW-0479">Metal-binding</keyword>
<evidence type="ECO:0000256" key="5">
    <source>
        <dbReference type="ARBA" id="ARBA00022741"/>
    </source>
</evidence>
<comment type="catalytic activity">
    <reaction evidence="8">
        <text>L-seryl-[protein] + UTP = O-(5'-uridylyl)-L-seryl-[protein] + diphosphate</text>
        <dbReference type="Rhea" id="RHEA:64604"/>
        <dbReference type="Rhea" id="RHEA-COMP:9863"/>
        <dbReference type="Rhea" id="RHEA-COMP:16635"/>
        <dbReference type="ChEBI" id="CHEBI:29999"/>
        <dbReference type="ChEBI" id="CHEBI:33019"/>
        <dbReference type="ChEBI" id="CHEBI:46398"/>
        <dbReference type="ChEBI" id="CHEBI:156051"/>
    </reaction>
</comment>
<evidence type="ECO:0000256" key="2">
    <source>
        <dbReference type="ARBA" id="ARBA00022679"/>
    </source>
</evidence>